<keyword evidence="4" id="KW-0808">Transferase</keyword>
<evidence type="ECO:0000256" key="9">
    <source>
        <dbReference type="SAM" id="Phobius"/>
    </source>
</evidence>
<dbReference type="Proteomes" id="UP000464374">
    <property type="component" value="Chromosome"/>
</dbReference>
<dbReference type="EMBL" id="CP048020">
    <property type="protein sequence ID" value="QHX43042.1"/>
    <property type="molecule type" value="Genomic_DNA"/>
</dbReference>
<protein>
    <recommendedName>
        <fullName evidence="2">histidine kinase</fullName>
        <ecNumber evidence="2">2.7.13.3</ecNumber>
    </recommendedName>
</protein>
<proteinExistence type="predicted"/>
<dbReference type="EC" id="2.7.13.3" evidence="2"/>
<dbReference type="InterPro" id="IPR036890">
    <property type="entry name" value="HATPase_C_sf"/>
</dbReference>
<feature type="transmembrane region" description="Helical" evidence="9">
    <location>
        <begin position="51"/>
        <end position="75"/>
    </location>
</feature>
<dbReference type="KEGG" id="trz:GWP43_05820"/>
<dbReference type="InterPro" id="IPR003594">
    <property type="entry name" value="HATPase_dom"/>
</dbReference>
<evidence type="ECO:0000259" key="11">
    <source>
        <dbReference type="Pfam" id="PF07730"/>
    </source>
</evidence>
<evidence type="ECO:0000256" key="5">
    <source>
        <dbReference type="ARBA" id="ARBA00022741"/>
    </source>
</evidence>
<evidence type="ECO:0000256" key="4">
    <source>
        <dbReference type="ARBA" id="ARBA00022679"/>
    </source>
</evidence>
<dbReference type="GO" id="GO:0000155">
    <property type="term" value="F:phosphorelay sensor kinase activity"/>
    <property type="evidence" value="ECO:0007669"/>
    <property type="project" value="InterPro"/>
</dbReference>
<name>A0A6P1Y2A5_9SPIR</name>
<evidence type="ECO:0000256" key="2">
    <source>
        <dbReference type="ARBA" id="ARBA00012438"/>
    </source>
</evidence>
<dbReference type="GO" id="GO:0016020">
    <property type="term" value="C:membrane"/>
    <property type="evidence" value="ECO:0007669"/>
    <property type="project" value="InterPro"/>
</dbReference>
<feature type="transmembrane region" description="Helical" evidence="9">
    <location>
        <begin position="6"/>
        <end position="39"/>
    </location>
</feature>
<reference evidence="12 13" key="1">
    <citation type="submission" date="2020-01" db="EMBL/GenBank/DDBJ databases">
        <title>Complete genome sequence of a human oral phylogroup 1 Treponema sp. strain ATCC 700766, originally isolated from periodontitis dental plaque.</title>
        <authorList>
            <person name="Chan Y."/>
            <person name="Huo Y.-B."/>
            <person name="Yu X.-L."/>
            <person name="Zeng H."/>
            <person name="Leung W.-K."/>
            <person name="Watt R.M."/>
        </authorList>
    </citation>
    <scope>NUCLEOTIDE SEQUENCE [LARGE SCALE GENOMIC DNA]</scope>
    <source>
        <strain evidence="12 13">OMZ 804</strain>
    </source>
</reference>
<keyword evidence="9" id="KW-1133">Transmembrane helix</keyword>
<keyword evidence="9" id="KW-0472">Membrane</keyword>
<feature type="domain" description="Signal transduction histidine kinase subgroup 3 dimerisation and phosphoacceptor" evidence="11">
    <location>
        <begin position="184"/>
        <end position="246"/>
    </location>
</feature>
<evidence type="ECO:0000259" key="10">
    <source>
        <dbReference type="Pfam" id="PF02518"/>
    </source>
</evidence>
<accession>A0A6P1Y2A5</accession>
<evidence type="ECO:0000256" key="8">
    <source>
        <dbReference type="ARBA" id="ARBA00023012"/>
    </source>
</evidence>
<dbReference type="CDD" id="cd16917">
    <property type="entry name" value="HATPase_UhpB-NarQ-NarX-like"/>
    <property type="match status" value="1"/>
</dbReference>
<dbReference type="PANTHER" id="PTHR24421">
    <property type="entry name" value="NITRATE/NITRITE SENSOR PROTEIN NARX-RELATED"/>
    <property type="match status" value="1"/>
</dbReference>
<dbReference type="Pfam" id="PF07730">
    <property type="entry name" value="HisKA_3"/>
    <property type="match status" value="1"/>
</dbReference>
<evidence type="ECO:0000256" key="1">
    <source>
        <dbReference type="ARBA" id="ARBA00000085"/>
    </source>
</evidence>
<organism evidence="12 13">
    <name type="scientific">Treponema vincentii</name>
    <dbReference type="NCBI Taxonomy" id="69710"/>
    <lineage>
        <taxon>Bacteria</taxon>
        <taxon>Pseudomonadati</taxon>
        <taxon>Spirochaetota</taxon>
        <taxon>Spirochaetia</taxon>
        <taxon>Spirochaetales</taxon>
        <taxon>Treponemataceae</taxon>
        <taxon>Treponema</taxon>
    </lineage>
</organism>
<dbReference type="GO" id="GO:0005524">
    <property type="term" value="F:ATP binding"/>
    <property type="evidence" value="ECO:0007669"/>
    <property type="project" value="UniProtKB-KW"/>
</dbReference>
<dbReference type="SUPFAM" id="SSF55874">
    <property type="entry name" value="ATPase domain of HSP90 chaperone/DNA topoisomerase II/histidine kinase"/>
    <property type="match status" value="1"/>
</dbReference>
<keyword evidence="9" id="KW-0812">Transmembrane</keyword>
<dbReference type="Pfam" id="PF02518">
    <property type="entry name" value="HATPase_c"/>
    <property type="match status" value="1"/>
</dbReference>
<dbReference type="PANTHER" id="PTHR24421:SF10">
    <property type="entry name" value="NITRATE_NITRITE SENSOR PROTEIN NARQ"/>
    <property type="match status" value="1"/>
</dbReference>
<sequence length="370" mass="41560">MIVLVRLFLINLLCALFLMQTSGVSTVHYFIVFFSLSLWLEMTENKKLRIACFGLFILAVFALGKAILFFSPVLLVSDFDMSDFGSGKKEHPKRQTPSLFFNAKEIAVKVIILSCTLTCLNIPFFVFTAIIFFYAIEKKRYDSISKQFTALQDSLTERTLQNEVQKRHLQNEALKNLEAAILAERNRISGELHNSIGHTISAAIVQVNALQYITVQDEVKTNLNMLQHSLEAGLTEIRNCLHNLHNDSFDLQTGIEKLIASSTQTLHIRLTCKTETMPYTLKYDILSVIKECLSNTLKHSGASAMVISILEHPAFYSVSVQDNGTVCSDTEPCVKGIGLTVLSEIAARHNGTIHFYSQDGFKVHITFPKK</sequence>
<dbReference type="Gene3D" id="1.20.5.1930">
    <property type="match status" value="1"/>
</dbReference>
<keyword evidence="6 12" id="KW-0418">Kinase</keyword>
<dbReference type="GO" id="GO:0046983">
    <property type="term" value="F:protein dimerization activity"/>
    <property type="evidence" value="ECO:0007669"/>
    <property type="project" value="InterPro"/>
</dbReference>
<feature type="transmembrane region" description="Helical" evidence="9">
    <location>
        <begin position="106"/>
        <end position="136"/>
    </location>
</feature>
<dbReference type="RefSeq" id="WP_162663376.1">
    <property type="nucleotide sequence ID" value="NZ_CP048020.1"/>
</dbReference>
<feature type="domain" description="Histidine kinase/HSP90-like ATPase" evidence="10">
    <location>
        <begin position="285"/>
        <end position="369"/>
    </location>
</feature>
<evidence type="ECO:0000256" key="7">
    <source>
        <dbReference type="ARBA" id="ARBA00022840"/>
    </source>
</evidence>
<keyword evidence="8" id="KW-0902">Two-component regulatory system</keyword>
<comment type="catalytic activity">
    <reaction evidence="1">
        <text>ATP + protein L-histidine = ADP + protein N-phospho-L-histidine.</text>
        <dbReference type="EC" id="2.7.13.3"/>
    </reaction>
</comment>
<dbReference type="Gene3D" id="3.30.565.10">
    <property type="entry name" value="Histidine kinase-like ATPase, C-terminal domain"/>
    <property type="match status" value="1"/>
</dbReference>
<evidence type="ECO:0000256" key="3">
    <source>
        <dbReference type="ARBA" id="ARBA00022553"/>
    </source>
</evidence>
<dbReference type="AlphaFoldDB" id="A0A6P1Y2A5"/>
<dbReference type="InterPro" id="IPR011712">
    <property type="entry name" value="Sig_transdc_His_kin_sub3_dim/P"/>
</dbReference>
<keyword evidence="5" id="KW-0547">Nucleotide-binding</keyword>
<keyword evidence="7" id="KW-0067">ATP-binding</keyword>
<dbReference type="InterPro" id="IPR050482">
    <property type="entry name" value="Sensor_HK_TwoCompSys"/>
</dbReference>
<evidence type="ECO:0000313" key="13">
    <source>
        <dbReference type="Proteomes" id="UP000464374"/>
    </source>
</evidence>
<gene>
    <name evidence="12" type="ORF">GWP43_05820</name>
</gene>
<evidence type="ECO:0000256" key="6">
    <source>
        <dbReference type="ARBA" id="ARBA00022777"/>
    </source>
</evidence>
<evidence type="ECO:0000313" key="12">
    <source>
        <dbReference type="EMBL" id="QHX43042.1"/>
    </source>
</evidence>
<keyword evidence="3" id="KW-0597">Phosphoprotein</keyword>